<dbReference type="OrthoDB" id="77828at2759"/>
<accession>A0A9W8HHP6</accession>
<dbReference type="AlphaFoldDB" id="A0A9W8HHP6"/>
<dbReference type="Gene3D" id="2.40.50.140">
    <property type="entry name" value="Nucleic acid-binding proteins"/>
    <property type="match status" value="1"/>
</dbReference>
<dbReference type="Proteomes" id="UP001140172">
    <property type="component" value="Unassembled WGS sequence"/>
</dbReference>
<evidence type="ECO:0000313" key="1">
    <source>
        <dbReference type="EMBL" id="KAJ2782222.1"/>
    </source>
</evidence>
<sequence>MNLENVPCKLPQEEWGLDPMFWTSAKLFVGDLDLAIPAEPTSSTVFFIGNGHVIRSIELVGIVVSVRNTASKMTTYQRDTLCIEGRIAVFKSERQVIIRTSKTIKPEEETLGWLERLSLRRFLATSVV</sequence>
<reference evidence="1" key="1">
    <citation type="submission" date="2022-07" db="EMBL/GenBank/DDBJ databases">
        <title>Phylogenomic reconstructions and comparative analyses of Kickxellomycotina fungi.</title>
        <authorList>
            <person name="Reynolds N.K."/>
            <person name="Stajich J.E."/>
            <person name="Barry K."/>
            <person name="Grigoriev I.V."/>
            <person name="Crous P."/>
            <person name="Smith M.E."/>
        </authorList>
    </citation>
    <scope>NUCLEOTIDE SEQUENCE</scope>
    <source>
        <strain evidence="1">BCRC 34489</strain>
    </source>
</reference>
<protein>
    <submittedName>
        <fullName evidence="1">Uncharacterized protein</fullName>
    </submittedName>
</protein>
<keyword evidence="2" id="KW-1185">Reference proteome</keyword>
<proteinExistence type="predicted"/>
<dbReference type="InterPro" id="IPR012340">
    <property type="entry name" value="NA-bd_OB-fold"/>
</dbReference>
<name>A0A9W8HHP6_9FUNG</name>
<gene>
    <name evidence="1" type="ORF">GGI15_002972</name>
</gene>
<dbReference type="EMBL" id="JANBUM010000182">
    <property type="protein sequence ID" value="KAJ2782222.1"/>
    <property type="molecule type" value="Genomic_DNA"/>
</dbReference>
<evidence type="ECO:0000313" key="2">
    <source>
        <dbReference type="Proteomes" id="UP001140172"/>
    </source>
</evidence>
<comment type="caution">
    <text evidence="1">The sequence shown here is derived from an EMBL/GenBank/DDBJ whole genome shotgun (WGS) entry which is preliminary data.</text>
</comment>
<organism evidence="1 2">
    <name type="scientific">Coemansia interrupta</name>
    <dbReference type="NCBI Taxonomy" id="1126814"/>
    <lineage>
        <taxon>Eukaryota</taxon>
        <taxon>Fungi</taxon>
        <taxon>Fungi incertae sedis</taxon>
        <taxon>Zoopagomycota</taxon>
        <taxon>Kickxellomycotina</taxon>
        <taxon>Kickxellomycetes</taxon>
        <taxon>Kickxellales</taxon>
        <taxon>Kickxellaceae</taxon>
        <taxon>Coemansia</taxon>
    </lineage>
</organism>